<dbReference type="InterPro" id="IPR051658">
    <property type="entry name" value="UBLCP1"/>
</dbReference>
<organism evidence="1 2">
    <name type="scientific">Protopolystoma xenopodis</name>
    <dbReference type="NCBI Taxonomy" id="117903"/>
    <lineage>
        <taxon>Eukaryota</taxon>
        <taxon>Metazoa</taxon>
        <taxon>Spiralia</taxon>
        <taxon>Lophotrochozoa</taxon>
        <taxon>Platyhelminthes</taxon>
        <taxon>Monogenea</taxon>
        <taxon>Polyopisthocotylea</taxon>
        <taxon>Polystomatidea</taxon>
        <taxon>Polystomatidae</taxon>
        <taxon>Protopolystoma</taxon>
    </lineage>
</organism>
<keyword evidence="2" id="KW-1185">Reference proteome</keyword>
<reference evidence="1" key="1">
    <citation type="submission" date="2018-11" db="EMBL/GenBank/DDBJ databases">
        <authorList>
            <consortium name="Pathogen Informatics"/>
        </authorList>
    </citation>
    <scope>NUCLEOTIDE SEQUENCE</scope>
</reference>
<evidence type="ECO:0008006" key="3">
    <source>
        <dbReference type="Google" id="ProtNLM"/>
    </source>
</evidence>
<protein>
    <recommendedName>
        <fullName evidence="3">Ubiquitin-like domain-containing protein</fullName>
    </recommendedName>
</protein>
<dbReference type="Gene3D" id="3.10.20.90">
    <property type="entry name" value="Phosphatidylinositol 3-kinase Catalytic Subunit, Chain A, domain 1"/>
    <property type="match status" value="1"/>
</dbReference>
<dbReference type="OrthoDB" id="1711508at2759"/>
<proteinExistence type="predicted"/>
<dbReference type="PANTHER" id="PTHR48493">
    <property type="entry name" value="UBIQUITIN-LIKE DOMAIN-CONTAINING CTD PHOSPHATASE 1"/>
    <property type="match status" value="1"/>
</dbReference>
<dbReference type="EMBL" id="CAAALY010036233">
    <property type="protein sequence ID" value="VEL18266.1"/>
    <property type="molecule type" value="Genomic_DNA"/>
</dbReference>
<dbReference type="SUPFAM" id="SSF54236">
    <property type="entry name" value="Ubiquitin-like"/>
    <property type="match status" value="1"/>
</dbReference>
<dbReference type="Proteomes" id="UP000784294">
    <property type="component" value="Unassembled WGS sequence"/>
</dbReference>
<evidence type="ECO:0000313" key="1">
    <source>
        <dbReference type="EMBL" id="VEL18266.1"/>
    </source>
</evidence>
<gene>
    <name evidence="1" type="ORF">PXEA_LOCUS11706</name>
</gene>
<accession>A0A3S5CG29</accession>
<dbReference type="PANTHER" id="PTHR48493:SF1">
    <property type="entry name" value="UBIQUITIN-LIKE DOMAIN-CONTAINING CTD PHOSPHATASE 1"/>
    <property type="match status" value="1"/>
</dbReference>
<dbReference type="InterPro" id="IPR029071">
    <property type="entry name" value="Ubiquitin-like_domsf"/>
</dbReference>
<sequence>MSDTCQLVLTIKFKGQPLTIGPLLSTLTINQLKDEIFKHTNVSPENQKLLGLKPAPGMLSPASCLGLKLSDSLHLSETSLSSTSKLMLMGSTQDEMKTLTNLQVEAPDVVDDFDIKEKIERRSKTYKATKIADFRESKRLLVLDIDYTIFGHSLLAPISQSLRFGVASNISVVSVFQADLSKLTPIMASGA</sequence>
<evidence type="ECO:0000313" key="2">
    <source>
        <dbReference type="Proteomes" id="UP000784294"/>
    </source>
</evidence>
<dbReference type="AlphaFoldDB" id="A0A3S5CG29"/>
<dbReference type="GO" id="GO:0090364">
    <property type="term" value="P:regulation of proteasome assembly"/>
    <property type="evidence" value="ECO:0007669"/>
    <property type="project" value="InterPro"/>
</dbReference>
<comment type="caution">
    <text evidence="1">The sequence shown here is derived from an EMBL/GenBank/DDBJ whole genome shotgun (WGS) entry which is preliminary data.</text>
</comment>
<name>A0A3S5CG29_9PLAT</name>
<dbReference type="GO" id="GO:0004722">
    <property type="term" value="F:protein serine/threonine phosphatase activity"/>
    <property type="evidence" value="ECO:0007669"/>
    <property type="project" value="TreeGrafter"/>
</dbReference>
<dbReference type="GO" id="GO:0005634">
    <property type="term" value="C:nucleus"/>
    <property type="evidence" value="ECO:0007669"/>
    <property type="project" value="TreeGrafter"/>
</dbReference>